<evidence type="ECO:0000259" key="1">
    <source>
        <dbReference type="PROSITE" id="PS50234"/>
    </source>
</evidence>
<dbReference type="Gene3D" id="3.40.50.410">
    <property type="entry name" value="von Willebrand factor, type A domain"/>
    <property type="match status" value="1"/>
</dbReference>
<protein>
    <submittedName>
        <fullName evidence="2">Ca-activated chloride channel family protein</fullName>
    </submittedName>
</protein>
<evidence type="ECO:0000313" key="2">
    <source>
        <dbReference type="EMBL" id="SER15342.1"/>
    </source>
</evidence>
<evidence type="ECO:0000313" key="3">
    <source>
        <dbReference type="Proteomes" id="UP000199352"/>
    </source>
</evidence>
<dbReference type="InterPro" id="IPR036465">
    <property type="entry name" value="vWFA_dom_sf"/>
</dbReference>
<dbReference type="InterPro" id="IPR002035">
    <property type="entry name" value="VWF_A"/>
</dbReference>
<sequence length="537" mass="57033">MIRRLVPVVAAAALLAGCSDEADPARPVGDPEPGVLRVLAGSELADLQPVLDEAAKATGVSVKLSFTGTVEGAEKVASGAAEQGFDAVWFSSNRYLELVPEAQKRLGTPAKVMSSPVVLGLPDAKVRELGWAGRRVGWAEIAEAAGARKFTYGMTDPSASNSGFSALVGVAAALSGSGSALDAARVNAVAPQLEQFFSAQTLSAGSSGWLSEAYARRAGGTDPGAGVDGLINYESVLLSLNATLPAPLTLIYPSDGVVTADYPLTLLTSAGEEAREAHRKLSDHLRNADVQRKIMDTTHRRPALPQVQPDAKFTVRDLVELPFPGSQSAVDGLITTYFDRLRRPSRTLYVLDTSGSMQGDRIEGLRQALVGLTGADESLAGKFSRFHGREQVTLLPFSSSARPALKYEVPQDDPRPVLDRIRTTATSLDAAGGTAIYSSLRGGYDVLREQINADPDRFTSIVLMTDGENTGSEGFADFQRFHTTLPQDLKGIPIFPVLFGESATTEMDQVAKMSGGKVFDARSRSLSAAFKEIRGYQ</sequence>
<dbReference type="Pfam" id="PF00092">
    <property type="entry name" value="VWA"/>
    <property type="match status" value="1"/>
</dbReference>
<dbReference type="AlphaFoldDB" id="A0A1H9LV27"/>
<dbReference type="PROSITE" id="PS51257">
    <property type="entry name" value="PROKAR_LIPOPROTEIN"/>
    <property type="match status" value="1"/>
</dbReference>
<keyword evidence="3" id="KW-1185">Reference proteome</keyword>
<proteinExistence type="predicted"/>
<reference evidence="3" key="1">
    <citation type="submission" date="2016-10" db="EMBL/GenBank/DDBJ databases">
        <authorList>
            <person name="Varghese N."/>
            <person name="Submissions S."/>
        </authorList>
    </citation>
    <scope>NUCLEOTIDE SEQUENCE [LARGE SCALE GENOMIC DNA]</scope>
    <source>
        <strain evidence="3">CGMCC 4.3525</strain>
    </source>
</reference>
<gene>
    <name evidence="2" type="ORF">SAMN05216188_108118</name>
</gene>
<feature type="domain" description="VWFA" evidence="1">
    <location>
        <begin position="346"/>
        <end position="537"/>
    </location>
</feature>
<dbReference type="Proteomes" id="UP000199352">
    <property type="component" value="Unassembled WGS sequence"/>
</dbReference>
<dbReference type="STRING" id="402600.SAMN05216188_108118"/>
<organism evidence="2 3">
    <name type="scientific">Lentzea xinjiangensis</name>
    <dbReference type="NCBI Taxonomy" id="402600"/>
    <lineage>
        <taxon>Bacteria</taxon>
        <taxon>Bacillati</taxon>
        <taxon>Actinomycetota</taxon>
        <taxon>Actinomycetes</taxon>
        <taxon>Pseudonocardiales</taxon>
        <taxon>Pseudonocardiaceae</taxon>
        <taxon>Lentzea</taxon>
    </lineage>
</organism>
<dbReference type="CDD" id="cd00198">
    <property type="entry name" value="vWFA"/>
    <property type="match status" value="1"/>
</dbReference>
<dbReference type="RefSeq" id="WP_177221188.1">
    <property type="nucleotide sequence ID" value="NZ_FOFR01000008.1"/>
</dbReference>
<accession>A0A1H9LV27</accession>
<dbReference type="EMBL" id="FOFR01000008">
    <property type="protein sequence ID" value="SER15342.1"/>
    <property type="molecule type" value="Genomic_DNA"/>
</dbReference>
<dbReference type="SMART" id="SM00327">
    <property type="entry name" value="VWA"/>
    <property type="match status" value="1"/>
</dbReference>
<dbReference type="SUPFAM" id="SSF53850">
    <property type="entry name" value="Periplasmic binding protein-like II"/>
    <property type="match status" value="1"/>
</dbReference>
<dbReference type="PROSITE" id="PS50234">
    <property type="entry name" value="VWFA"/>
    <property type="match status" value="1"/>
</dbReference>
<dbReference type="SUPFAM" id="SSF53300">
    <property type="entry name" value="vWA-like"/>
    <property type="match status" value="1"/>
</dbReference>
<dbReference type="Pfam" id="PF13531">
    <property type="entry name" value="SBP_bac_11"/>
    <property type="match status" value="1"/>
</dbReference>
<name>A0A1H9LV27_9PSEU</name>